<evidence type="ECO:0000313" key="7">
    <source>
        <dbReference type="Proteomes" id="UP000016935"/>
    </source>
</evidence>
<organism evidence="6 7">
    <name type="scientific">Exserohilum turcicum (strain 28A)</name>
    <name type="common">Northern leaf blight fungus</name>
    <name type="synonym">Setosphaeria turcica</name>
    <dbReference type="NCBI Taxonomy" id="671987"/>
    <lineage>
        <taxon>Eukaryota</taxon>
        <taxon>Fungi</taxon>
        <taxon>Dikarya</taxon>
        <taxon>Ascomycota</taxon>
        <taxon>Pezizomycotina</taxon>
        <taxon>Dothideomycetes</taxon>
        <taxon>Pleosporomycetidae</taxon>
        <taxon>Pleosporales</taxon>
        <taxon>Pleosporineae</taxon>
        <taxon>Pleosporaceae</taxon>
        <taxon>Exserohilum</taxon>
    </lineage>
</organism>
<evidence type="ECO:0000256" key="1">
    <source>
        <dbReference type="ARBA" id="ARBA00022630"/>
    </source>
</evidence>
<keyword evidence="3" id="KW-0560">Oxidoreductase</keyword>
<evidence type="ECO:0000256" key="3">
    <source>
        <dbReference type="ARBA" id="ARBA00023002"/>
    </source>
</evidence>
<dbReference type="InterPro" id="IPR002938">
    <property type="entry name" value="FAD-bd"/>
</dbReference>
<protein>
    <recommendedName>
        <fullName evidence="5">FAD-binding domain-containing protein</fullName>
    </recommendedName>
</protein>
<dbReference type="RefSeq" id="XP_008029921.1">
    <property type="nucleotide sequence ID" value="XM_008031730.1"/>
</dbReference>
<evidence type="ECO:0000259" key="5">
    <source>
        <dbReference type="Pfam" id="PF01494"/>
    </source>
</evidence>
<proteinExistence type="predicted"/>
<dbReference type="eggNOG" id="KOG2614">
    <property type="taxonomic scope" value="Eukaryota"/>
</dbReference>
<dbReference type="Gene3D" id="3.50.50.60">
    <property type="entry name" value="FAD/NAD(P)-binding domain"/>
    <property type="match status" value="1"/>
</dbReference>
<dbReference type="PANTHER" id="PTHR46720:SF3">
    <property type="entry name" value="FAD-BINDING DOMAIN-CONTAINING PROTEIN-RELATED"/>
    <property type="match status" value="1"/>
</dbReference>
<gene>
    <name evidence="6" type="ORF">SETTUDRAFT_141320</name>
</gene>
<keyword evidence="1" id="KW-0285">Flavoprotein</keyword>
<reference evidence="6 7" key="2">
    <citation type="journal article" date="2013" name="PLoS Genet.">
        <title>Comparative genome structure, secondary metabolite, and effector coding capacity across Cochliobolus pathogens.</title>
        <authorList>
            <person name="Condon B.J."/>
            <person name="Leng Y."/>
            <person name="Wu D."/>
            <person name="Bushley K.E."/>
            <person name="Ohm R.A."/>
            <person name="Otillar R."/>
            <person name="Martin J."/>
            <person name="Schackwitz W."/>
            <person name="Grimwood J."/>
            <person name="MohdZainudin N."/>
            <person name="Xue C."/>
            <person name="Wang R."/>
            <person name="Manning V.A."/>
            <person name="Dhillon B."/>
            <person name="Tu Z.J."/>
            <person name="Steffenson B.J."/>
            <person name="Salamov A."/>
            <person name="Sun H."/>
            <person name="Lowry S."/>
            <person name="LaButti K."/>
            <person name="Han J."/>
            <person name="Copeland A."/>
            <person name="Lindquist E."/>
            <person name="Barry K."/>
            <person name="Schmutz J."/>
            <person name="Baker S.E."/>
            <person name="Ciuffetti L.M."/>
            <person name="Grigoriev I.V."/>
            <person name="Zhong S."/>
            <person name="Turgeon B.G."/>
        </authorList>
    </citation>
    <scope>NUCLEOTIDE SEQUENCE [LARGE SCALE GENOMIC DNA]</scope>
    <source>
        <strain evidence="7">28A</strain>
    </source>
</reference>
<dbReference type="InterPro" id="IPR036188">
    <property type="entry name" value="FAD/NAD-bd_sf"/>
</dbReference>
<feature type="domain" description="FAD-binding" evidence="5">
    <location>
        <begin position="182"/>
        <end position="383"/>
    </location>
</feature>
<reference evidence="6 7" key="1">
    <citation type="journal article" date="2012" name="PLoS Pathog.">
        <title>Diverse lifestyles and strategies of plant pathogenesis encoded in the genomes of eighteen Dothideomycetes fungi.</title>
        <authorList>
            <person name="Ohm R.A."/>
            <person name="Feau N."/>
            <person name="Henrissat B."/>
            <person name="Schoch C.L."/>
            <person name="Horwitz B.A."/>
            <person name="Barry K.W."/>
            <person name="Condon B.J."/>
            <person name="Copeland A.C."/>
            <person name="Dhillon B."/>
            <person name="Glaser F."/>
            <person name="Hesse C.N."/>
            <person name="Kosti I."/>
            <person name="LaButti K."/>
            <person name="Lindquist E.A."/>
            <person name="Lucas S."/>
            <person name="Salamov A.A."/>
            <person name="Bradshaw R.E."/>
            <person name="Ciuffetti L."/>
            <person name="Hamelin R.C."/>
            <person name="Kema G.H.J."/>
            <person name="Lawrence C."/>
            <person name="Scott J.A."/>
            <person name="Spatafora J.W."/>
            <person name="Turgeon B.G."/>
            <person name="de Wit P.J.G.M."/>
            <person name="Zhong S."/>
            <person name="Goodwin S.B."/>
            <person name="Grigoriev I.V."/>
        </authorList>
    </citation>
    <scope>NUCLEOTIDE SEQUENCE [LARGE SCALE GENOMIC DNA]</scope>
    <source>
        <strain evidence="7">28A</strain>
    </source>
</reference>
<keyword evidence="4" id="KW-0812">Transmembrane</keyword>
<feature type="transmembrane region" description="Helical" evidence="4">
    <location>
        <begin position="12"/>
        <end position="30"/>
    </location>
</feature>
<name>R0JP06_EXST2</name>
<dbReference type="Proteomes" id="UP000016935">
    <property type="component" value="Unassembled WGS sequence"/>
</dbReference>
<evidence type="ECO:0000256" key="2">
    <source>
        <dbReference type="ARBA" id="ARBA00022827"/>
    </source>
</evidence>
<dbReference type="STRING" id="671987.R0JP06"/>
<dbReference type="HOGENOM" id="CLU_009665_6_3_1"/>
<dbReference type="PANTHER" id="PTHR46720">
    <property type="entry name" value="HYDROXYLASE, PUTATIVE (AFU_ORTHOLOGUE AFUA_3G01460)-RELATED"/>
    <property type="match status" value="1"/>
</dbReference>
<evidence type="ECO:0000256" key="4">
    <source>
        <dbReference type="SAM" id="Phobius"/>
    </source>
</evidence>
<dbReference type="GO" id="GO:0044550">
    <property type="term" value="P:secondary metabolite biosynthetic process"/>
    <property type="evidence" value="ECO:0007669"/>
    <property type="project" value="TreeGrafter"/>
</dbReference>
<dbReference type="SUPFAM" id="SSF54373">
    <property type="entry name" value="FAD-linked reductases, C-terminal domain"/>
    <property type="match status" value="1"/>
</dbReference>
<keyword evidence="4" id="KW-0472">Membrane</keyword>
<accession>R0JP06</accession>
<dbReference type="Pfam" id="PF01494">
    <property type="entry name" value="FAD_binding_3"/>
    <property type="match status" value="1"/>
</dbReference>
<keyword evidence="7" id="KW-1185">Reference proteome</keyword>
<sequence>MDKATFENHAHLPIAIIGGGLGGLALAIGLTRHGVKVHIYESSSEFSEIGAGVTFGTNATKALHLIDPRLLQGFMKHATFNADPERHNTFNTILWGMDERRHGGHKAGDFAFHQDDKGHYEGELAGLGMKGRIHRARLLDEMVALLPEDITSFNKSFVSVQDAGNGMLKMSFADGTSALASAIIGCDGIKSKVRHHVCDPDVQPKSAGECAFRAMVPGGEARKMLGDERALNSQLYCGYGGYIITYPVEHGQFINMVALPQDEPTPGVNEDAWTVPTNADEIRKRFHDWYPPLIELMARHHLPSKWALFTLQHDSPYFKNRICLLGDSAHATTPHMGAGAGMAMEDAYILSHLVASAGGIANIEAAFQAYDAVRRPRTQQCIKYSLDAAQAYDFAVENVGDNMGKIEDMLDERFEWLWHEDLEAQLLTAKDLLQSC</sequence>
<dbReference type="SUPFAM" id="SSF51905">
    <property type="entry name" value="FAD/NAD(P)-binding domain"/>
    <property type="match status" value="1"/>
</dbReference>
<dbReference type="AlphaFoldDB" id="R0JP06"/>
<keyword evidence="4" id="KW-1133">Transmembrane helix</keyword>
<dbReference type="GO" id="GO:0071949">
    <property type="term" value="F:FAD binding"/>
    <property type="evidence" value="ECO:0007669"/>
    <property type="project" value="InterPro"/>
</dbReference>
<dbReference type="GeneID" id="19396611"/>
<evidence type="ECO:0000313" key="6">
    <source>
        <dbReference type="EMBL" id="EOA82938.1"/>
    </source>
</evidence>
<dbReference type="OrthoDB" id="417877at2759"/>
<keyword evidence="2" id="KW-0274">FAD</keyword>
<dbReference type="PRINTS" id="PR00420">
    <property type="entry name" value="RNGMNOXGNASE"/>
</dbReference>
<dbReference type="InterPro" id="IPR051104">
    <property type="entry name" value="FAD_monoxygenase"/>
</dbReference>
<dbReference type="GO" id="GO:0016491">
    <property type="term" value="F:oxidoreductase activity"/>
    <property type="evidence" value="ECO:0007669"/>
    <property type="project" value="UniProtKB-KW"/>
</dbReference>
<dbReference type="Pfam" id="PF13450">
    <property type="entry name" value="NAD_binding_8"/>
    <property type="match status" value="1"/>
</dbReference>
<dbReference type="EMBL" id="KB908844">
    <property type="protein sequence ID" value="EOA82938.1"/>
    <property type="molecule type" value="Genomic_DNA"/>
</dbReference>